<dbReference type="AlphaFoldDB" id="A0A9Q8LID5"/>
<dbReference type="GeneID" id="71985436"/>
<reference evidence="1" key="2">
    <citation type="journal article" date="2022" name="Microb. Genom.">
        <title>A chromosome-scale genome assembly of the tomato pathogen Cladosporium fulvum reveals a compartmentalized genome architecture and the presence of a dispensable chromosome.</title>
        <authorList>
            <person name="Zaccaron A.Z."/>
            <person name="Chen L.H."/>
            <person name="Samaras A."/>
            <person name="Stergiopoulos I."/>
        </authorList>
    </citation>
    <scope>NUCLEOTIDE SEQUENCE</scope>
    <source>
        <strain evidence="1">Race5_Kim</strain>
    </source>
</reference>
<name>A0A9Q8LID5_PASFU</name>
<evidence type="ECO:0000313" key="1">
    <source>
        <dbReference type="EMBL" id="UJO17935.1"/>
    </source>
</evidence>
<dbReference type="EMBL" id="CP090167">
    <property type="protein sequence ID" value="UJO17935.1"/>
    <property type="molecule type" value="Genomic_DNA"/>
</dbReference>
<protein>
    <submittedName>
        <fullName evidence="1">Uncharacterized protein</fullName>
    </submittedName>
</protein>
<dbReference type="Proteomes" id="UP000756132">
    <property type="component" value="Chromosome 5"/>
</dbReference>
<accession>A0A9Q8LID5</accession>
<evidence type="ECO:0000313" key="2">
    <source>
        <dbReference type="Proteomes" id="UP000756132"/>
    </source>
</evidence>
<dbReference type="KEGG" id="ffu:CLAFUR5_05558"/>
<sequence length="139" mass="15317">MFGGGRGHHGFNIQTTPMVAYIEAFGLFAERFALFITRSERHGAELHKAFVDADSRRSGTSRVVERIDPIAPAFGRGDVEGAVYGAVFVHFASLVTLATAVEADYRSDALNFSQYRAWILSNKPAHISAINQVKEIWGM</sequence>
<dbReference type="RefSeq" id="XP_047762301.1">
    <property type="nucleotide sequence ID" value="XM_047904706.1"/>
</dbReference>
<proteinExistence type="predicted"/>
<reference evidence="1" key="1">
    <citation type="submission" date="2021-12" db="EMBL/GenBank/DDBJ databases">
        <authorList>
            <person name="Zaccaron A."/>
            <person name="Stergiopoulos I."/>
        </authorList>
    </citation>
    <scope>NUCLEOTIDE SEQUENCE</scope>
    <source>
        <strain evidence="1">Race5_Kim</strain>
    </source>
</reference>
<keyword evidence="2" id="KW-1185">Reference proteome</keyword>
<gene>
    <name evidence="1" type="ORF">CLAFUR5_05558</name>
</gene>
<organism evidence="1 2">
    <name type="scientific">Passalora fulva</name>
    <name type="common">Tomato leaf mold</name>
    <name type="synonym">Cladosporium fulvum</name>
    <dbReference type="NCBI Taxonomy" id="5499"/>
    <lineage>
        <taxon>Eukaryota</taxon>
        <taxon>Fungi</taxon>
        <taxon>Dikarya</taxon>
        <taxon>Ascomycota</taxon>
        <taxon>Pezizomycotina</taxon>
        <taxon>Dothideomycetes</taxon>
        <taxon>Dothideomycetidae</taxon>
        <taxon>Mycosphaerellales</taxon>
        <taxon>Mycosphaerellaceae</taxon>
        <taxon>Fulvia</taxon>
    </lineage>
</organism>